<dbReference type="OrthoDB" id="5822005at2759"/>
<protein>
    <submittedName>
        <fullName evidence="2">Uncharacterized protein</fullName>
    </submittedName>
</protein>
<feature type="transmembrane region" description="Helical" evidence="1">
    <location>
        <begin position="49"/>
        <end position="69"/>
    </location>
</feature>
<keyword evidence="1" id="KW-1133">Transmembrane helix</keyword>
<sequence>LSLYFFLFTIEQMMHSLKNITVIALILTTLCVIVVHSEPNLYDWYQNSTGFLQIYILILISGGSLERFLQELREKRKRSRISKYSQNQESIRHRASIGLSLAEYMADPERSQDFHFLRGRKKRMIQFFNS</sequence>
<feature type="transmembrane region" description="Helical" evidence="1">
    <location>
        <begin position="20"/>
        <end position="37"/>
    </location>
</feature>
<evidence type="ECO:0000256" key="1">
    <source>
        <dbReference type="SAM" id="Phobius"/>
    </source>
</evidence>
<dbReference type="AlphaFoldDB" id="A0A0V1KRQ8"/>
<keyword evidence="1" id="KW-0472">Membrane</keyword>
<gene>
    <name evidence="2" type="ORF">T02_3809</name>
</gene>
<feature type="non-terminal residue" evidence="2">
    <location>
        <position position="130"/>
    </location>
</feature>
<evidence type="ECO:0000313" key="3">
    <source>
        <dbReference type="Proteomes" id="UP000054721"/>
    </source>
</evidence>
<comment type="caution">
    <text evidence="2">The sequence shown here is derived from an EMBL/GenBank/DDBJ whole genome shotgun (WGS) entry which is preliminary data.</text>
</comment>
<keyword evidence="3" id="KW-1185">Reference proteome</keyword>
<reference evidence="2 3" key="1">
    <citation type="submission" date="2015-05" db="EMBL/GenBank/DDBJ databases">
        <title>Evolution of Trichinella species and genotypes.</title>
        <authorList>
            <person name="Korhonen P.K."/>
            <person name="Edoardo P."/>
            <person name="Giuseppe L.R."/>
            <person name="Gasser R.B."/>
        </authorList>
    </citation>
    <scope>NUCLEOTIDE SEQUENCE [LARGE SCALE GENOMIC DNA]</scope>
    <source>
        <strain evidence="2">ISS10</strain>
    </source>
</reference>
<accession>A0A0V1KRQ8</accession>
<proteinExistence type="predicted"/>
<evidence type="ECO:0000313" key="2">
    <source>
        <dbReference type="EMBL" id="KRZ49978.1"/>
    </source>
</evidence>
<dbReference type="EMBL" id="JYDW01000285">
    <property type="protein sequence ID" value="KRZ49978.1"/>
    <property type="molecule type" value="Genomic_DNA"/>
</dbReference>
<organism evidence="2 3">
    <name type="scientific">Trichinella nativa</name>
    <dbReference type="NCBI Taxonomy" id="6335"/>
    <lineage>
        <taxon>Eukaryota</taxon>
        <taxon>Metazoa</taxon>
        <taxon>Ecdysozoa</taxon>
        <taxon>Nematoda</taxon>
        <taxon>Enoplea</taxon>
        <taxon>Dorylaimia</taxon>
        <taxon>Trichinellida</taxon>
        <taxon>Trichinellidae</taxon>
        <taxon>Trichinella</taxon>
    </lineage>
</organism>
<name>A0A0V1KRQ8_9BILA</name>
<dbReference type="Proteomes" id="UP000054721">
    <property type="component" value="Unassembled WGS sequence"/>
</dbReference>
<keyword evidence="1" id="KW-0812">Transmembrane</keyword>
<feature type="non-terminal residue" evidence="2">
    <location>
        <position position="1"/>
    </location>
</feature>